<organism evidence="4 5">
    <name type="scientific">Gottschalkia purinilytica</name>
    <name type="common">Clostridium purinilyticum</name>
    <dbReference type="NCBI Taxonomy" id="1503"/>
    <lineage>
        <taxon>Bacteria</taxon>
        <taxon>Bacillati</taxon>
        <taxon>Bacillota</taxon>
        <taxon>Tissierellia</taxon>
        <taxon>Tissierellales</taxon>
        <taxon>Gottschalkiaceae</taxon>
        <taxon>Gottschalkia</taxon>
    </lineage>
</organism>
<evidence type="ECO:0000313" key="4">
    <source>
        <dbReference type="EMBL" id="KNF10083.1"/>
    </source>
</evidence>
<dbReference type="Gene3D" id="3.40.50.360">
    <property type="match status" value="1"/>
</dbReference>
<keyword evidence="5" id="KW-1185">Reference proteome</keyword>
<comment type="caution">
    <text evidence="4">The sequence shown here is derived from an EMBL/GenBank/DDBJ whole genome shotgun (WGS) entry which is preliminary data.</text>
</comment>
<proteinExistence type="predicted"/>
<dbReference type="SUPFAM" id="SSF52218">
    <property type="entry name" value="Flavoproteins"/>
    <property type="match status" value="1"/>
</dbReference>
<evidence type="ECO:0000256" key="2">
    <source>
        <dbReference type="ARBA" id="ARBA00022643"/>
    </source>
</evidence>
<protein>
    <submittedName>
        <fullName evidence="4">NADPH-dependent FMN reductase RutF</fullName>
        <ecNumber evidence="4">1.5.1.38</ecNumber>
    </submittedName>
</protein>
<dbReference type="EC" id="1.5.1.38" evidence="4"/>
<dbReference type="Pfam" id="PF03358">
    <property type="entry name" value="FMN_red"/>
    <property type="match status" value="1"/>
</dbReference>
<dbReference type="STRING" id="1503.CLPU_1c02480"/>
<name>A0A0L0WF22_GOTPU</name>
<evidence type="ECO:0000256" key="1">
    <source>
        <dbReference type="ARBA" id="ARBA00022630"/>
    </source>
</evidence>
<keyword evidence="4" id="KW-0560">Oxidoreductase</keyword>
<feature type="domain" description="NADPH-dependent FMN reductase-like" evidence="3">
    <location>
        <begin position="1"/>
        <end position="151"/>
    </location>
</feature>
<dbReference type="AlphaFoldDB" id="A0A0L0WF22"/>
<reference evidence="5" key="1">
    <citation type="submission" date="2015-07" db="EMBL/GenBank/DDBJ databases">
        <title>Draft genome sequence of the purine-degrading Gottschalkia purinilyticum DSM 1384 (formerly Clostridium purinilyticum).</title>
        <authorList>
            <person name="Poehlein A."/>
            <person name="Schiel-Bengelsdorf B."/>
            <person name="Bengelsdorf F.R."/>
            <person name="Daniel R."/>
            <person name="Duerre P."/>
        </authorList>
    </citation>
    <scope>NUCLEOTIDE SEQUENCE [LARGE SCALE GENOMIC DNA]</scope>
    <source>
        <strain evidence="5">DSM 1384</strain>
    </source>
</reference>
<sequence length="270" mass="31126">MKILAIMGSPRDGQTKKAVEIFEKLLKEYIEVDFTYLYLKNMKLEICKGCALCLSKGEEYCPLKDDKDIILKKMDEADGVIFATPNYSLQVSGLMKNLFDRLAFIFHRPRFFHKISTSIVTQGIYGGGDISKYLSTLSKFWGFVSIPGVTLTTPWGAYNPNTEWTKEGEEKIHIKLDKLAKKFHKGLIGNKSPKPKLNQLIIFRLVRSAQKYSINHDRDHVYFRDNGWFQSDYYYNVRLGFVQKTIGKLIDKIQQKNLGKSIIKEENSEA</sequence>
<dbReference type="GO" id="GO:0052873">
    <property type="term" value="F:FMN reductase (NADPH) activity"/>
    <property type="evidence" value="ECO:0007669"/>
    <property type="project" value="UniProtKB-EC"/>
</dbReference>
<dbReference type="Proteomes" id="UP000037267">
    <property type="component" value="Unassembled WGS sequence"/>
</dbReference>
<dbReference type="InterPro" id="IPR029039">
    <property type="entry name" value="Flavoprotein-like_sf"/>
</dbReference>
<keyword evidence="2" id="KW-0288">FMN</keyword>
<dbReference type="PANTHER" id="PTHR43278:SF2">
    <property type="entry name" value="IRON-SULFUR FLAVOPROTEIN"/>
    <property type="match status" value="1"/>
</dbReference>
<evidence type="ECO:0000313" key="5">
    <source>
        <dbReference type="Proteomes" id="UP000037267"/>
    </source>
</evidence>
<dbReference type="PANTHER" id="PTHR43278">
    <property type="entry name" value="NAD(P)H-DEPENDENT FMN-CONTAINING OXIDOREDUCTASE YWQN-RELATED"/>
    <property type="match status" value="1"/>
</dbReference>
<keyword evidence="1" id="KW-0285">Flavoprotein</keyword>
<gene>
    <name evidence="4" type="primary">rutF2</name>
    <name evidence="4" type="ORF">CLPU_1c02480</name>
</gene>
<dbReference type="InterPro" id="IPR005025">
    <property type="entry name" value="FMN_Rdtase-like_dom"/>
</dbReference>
<dbReference type="EMBL" id="LGSS01000001">
    <property type="protein sequence ID" value="KNF10083.1"/>
    <property type="molecule type" value="Genomic_DNA"/>
</dbReference>
<evidence type="ECO:0000259" key="3">
    <source>
        <dbReference type="Pfam" id="PF03358"/>
    </source>
</evidence>
<dbReference type="OrthoDB" id="9805976at2"/>
<dbReference type="InterPro" id="IPR051796">
    <property type="entry name" value="ISF_SsuE-like"/>
</dbReference>
<dbReference type="RefSeq" id="WP_050353812.1">
    <property type="nucleotide sequence ID" value="NZ_LGSS01000001.1"/>
</dbReference>
<accession>A0A0L0WF22</accession>